<protein>
    <submittedName>
        <fullName evidence="1">Uncharacterized protein</fullName>
    </submittedName>
</protein>
<sequence length="73" mass="8307">MALVQFLDQHPTASNNPPVLRTVSMALRGVKPFQETNPDKIESAKRRDTIELDARMATEVTEIMRRVLTEELV</sequence>
<comment type="caution">
    <text evidence="1">The sequence shown here is derived from an EMBL/GenBank/DDBJ whole genome shotgun (WGS) entry which is preliminary data.</text>
</comment>
<dbReference type="RefSeq" id="WP_190835293.1">
    <property type="nucleotide sequence ID" value="NZ_CAWPPI010000089.1"/>
</dbReference>
<name>A0A8J6XN21_9CYAN</name>
<evidence type="ECO:0000313" key="1">
    <source>
        <dbReference type="EMBL" id="MBD2776217.1"/>
    </source>
</evidence>
<evidence type="ECO:0000313" key="2">
    <source>
        <dbReference type="Proteomes" id="UP000629098"/>
    </source>
</evidence>
<organism evidence="1 2">
    <name type="scientific">Iningainema tapete BLCC-T55</name>
    <dbReference type="NCBI Taxonomy" id="2748662"/>
    <lineage>
        <taxon>Bacteria</taxon>
        <taxon>Bacillati</taxon>
        <taxon>Cyanobacteriota</taxon>
        <taxon>Cyanophyceae</taxon>
        <taxon>Nostocales</taxon>
        <taxon>Scytonemataceae</taxon>
        <taxon>Iningainema tapete</taxon>
    </lineage>
</organism>
<accession>A0A8J6XN21</accession>
<reference evidence="1" key="1">
    <citation type="submission" date="2020-09" db="EMBL/GenBank/DDBJ databases">
        <title>Iningainema tapete sp. nov. (Scytonemataceae, Cyanobacteria) from greenhouses in central Florida (USA) produces two types of nodularin with biosynthetic potential for microcystin-LR and anabaenopeptins.</title>
        <authorList>
            <person name="Berthold D.E."/>
            <person name="Lefler F.W."/>
            <person name="Huang I.-S."/>
            <person name="Abdulla H."/>
            <person name="Zimba P.V."/>
            <person name="Laughinghouse H.D. IV."/>
        </authorList>
    </citation>
    <scope>NUCLEOTIDE SEQUENCE</scope>
    <source>
        <strain evidence="1">BLCCT55</strain>
    </source>
</reference>
<keyword evidence="2" id="KW-1185">Reference proteome</keyword>
<proteinExistence type="predicted"/>
<dbReference type="AlphaFoldDB" id="A0A8J6XN21"/>
<dbReference type="EMBL" id="JACXAE010000089">
    <property type="protein sequence ID" value="MBD2776217.1"/>
    <property type="molecule type" value="Genomic_DNA"/>
</dbReference>
<dbReference type="Proteomes" id="UP000629098">
    <property type="component" value="Unassembled WGS sequence"/>
</dbReference>
<gene>
    <name evidence="1" type="ORF">ICL16_30200</name>
</gene>